<organism evidence="1">
    <name type="scientific">marine sediment metagenome</name>
    <dbReference type="NCBI Taxonomy" id="412755"/>
    <lineage>
        <taxon>unclassified sequences</taxon>
        <taxon>metagenomes</taxon>
        <taxon>ecological metagenomes</taxon>
    </lineage>
</organism>
<sequence length="203" mass="23796">MRKLKINLQNCYGIKHLKKDFDFSQQKTCVIYASNGAMKTSLAKTFKDLSNGVNSKDLIFPNRETIREIKNEDDNDITKEQVFVIEPYNDNEDFNSEKMSTLLVNNKLKKLYDEIHIKIDEKKDDLLKELKILSGLRSDIEKEISDDFTHTDSQLFVSLTRVQKEVLDSSEPEFSDISYKEIFNDKVITFLETKDFKRKLAEY</sequence>
<reference evidence="1" key="1">
    <citation type="journal article" date="2014" name="Front. Microbiol.">
        <title>High frequency of phylogenetically diverse reductive dehalogenase-homologous genes in deep subseafloor sedimentary metagenomes.</title>
        <authorList>
            <person name="Kawai M."/>
            <person name="Futagami T."/>
            <person name="Toyoda A."/>
            <person name="Takaki Y."/>
            <person name="Nishi S."/>
            <person name="Hori S."/>
            <person name="Arai W."/>
            <person name="Tsubouchi T."/>
            <person name="Morono Y."/>
            <person name="Uchiyama I."/>
            <person name="Ito T."/>
            <person name="Fujiyama A."/>
            <person name="Inagaki F."/>
            <person name="Takami H."/>
        </authorList>
    </citation>
    <scope>NUCLEOTIDE SEQUENCE</scope>
    <source>
        <strain evidence="1">Expedition CK06-06</strain>
    </source>
</reference>
<dbReference type="EMBL" id="BARV01014885">
    <property type="protein sequence ID" value="GAI24388.1"/>
    <property type="molecule type" value="Genomic_DNA"/>
</dbReference>
<protein>
    <recommendedName>
        <fullName evidence="2">Protein CR006 P-loop domain-containing protein</fullName>
    </recommendedName>
</protein>
<evidence type="ECO:0000313" key="1">
    <source>
        <dbReference type="EMBL" id="GAI24388.1"/>
    </source>
</evidence>
<accession>X1LZ69</accession>
<feature type="non-terminal residue" evidence="1">
    <location>
        <position position="203"/>
    </location>
</feature>
<evidence type="ECO:0008006" key="2">
    <source>
        <dbReference type="Google" id="ProtNLM"/>
    </source>
</evidence>
<proteinExistence type="predicted"/>
<comment type="caution">
    <text evidence="1">The sequence shown here is derived from an EMBL/GenBank/DDBJ whole genome shotgun (WGS) entry which is preliminary data.</text>
</comment>
<name>X1LZ69_9ZZZZ</name>
<dbReference type="AlphaFoldDB" id="X1LZ69"/>
<gene>
    <name evidence="1" type="ORF">S06H3_25827</name>
</gene>